<dbReference type="InterPro" id="IPR036259">
    <property type="entry name" value="MFS_trans_sf"/>
</dbReference>
<feature type="transmembrane region" description="Helical" evidence="5">
    <location>
        <begin position="285"/>
        <end position="309"/>
    </location>
</feature>
<dbReference type="PROSITE" id="PS50850">
    <property type="entry name" value="MFS"/>
    <property type="match status" value="1"/>
</dbReference>
<accession>A0A6N7W7A7</accession>
<protein>
    <submittedName>
        <fullName evidence="7">MFS transporter</fullName>
    </submittedName>
</protein>
<dbReference type="AlphaFoldDB" id="A0A6N7W7A7"/>
<keyword evidence="3 5" id="KW-1133">Transmembrane helix</keyword>
<feature type="domain" description="Major facilitator superfamily (MFS) profile" evidence="6">
    <location>
        <begin position="165"/>
        <end position="385"/>
    </location>
</feature>
<feature type="transmembrane region" description="Helical" evidence="5">
    <location>
        <begin position="321"/>
        <end position="340"/>
    </location>
</feature>
<dbReference type="RefSeq" id="WP_154544708.1">
    <property type="nucleotide sequence ID" value="NZ_VULO01000007.1"/>
</dbReference>
<keyword evidence="2 5" id="KW-0812">Transmembrane</keyword>
<feature type="transmembrane region" description="Helical" evidence="5">
    <location>
        <begin position="158"/>
        <end position="178"/>
    </location>
</feature>
<evidence type="ECO:0000259" key="6">
    <source>
        <dbReference type="PROSITE" id="PS50850"/>
    </source>
</evidence>
<keyword evidence="8" id="KW-1185">Reference proteome</keyword>
<feature type="transmembrane region" description="Helical" evidence="5">
    <location>
        <begin position="229"/>
        <end position="250"/>
    </location>
</feature>
<feature type="transmembrane region" description="Helical" evidence="5">
    <location>
        <begin position="64"/>
        <end position="86"/>
    </location>
</feature>
<gene>
    <name evidence="7" type="ORF">FYJ24_06330</name>
</gene>
<name>A0A6N7W7A7_9ACTO</name>
<keyword evidence="4 5" id="KW-0472">Membrane</keyword>
<dbReference type="Proteomes" id="UP000470875">
    <property type="component" value="Unassembled WGS sequence"/>
</dbReference>
<dbReference type="Pfam" id="PF07690">
    <property type="entry name" value="MFS_1"/>
    <property type="match status" value="1"/>
</dbReference>
<proteinExistence type="predicted"/>
<sequence length="385" mass="40855">MPLLVYAVPFLASIVSGALLFAFPLTVTEATHDTFLSGIVVLISGITYIITTFVLMITKPADRLSLILVYVGLGLLAAAGLFPVLWMPNWQWAYIYTVGQGVGSALFLVCFQIVLQAVAARYSIAVAFGNFIMAWALGYAVGPFVSGLFVGASPSLPLWFATGTALVAIVLMVIVERIDLSAHRAEPNPLPVTAGDIRFGWALIFLGGFFLTTYRGIFPDFGSSVGFSASTTGTLLLILFLSVFISAYVLRKIYPAFLTKPWLLFLNLLAYIVACALLATQTLTAAYVAVVVLGFGIAMGYFFAGSYALSDIPNKSRNVSINETVVGVAAIGGPLVGSSVASQYGYSWFFLASLVLSAVVFIAGYISRVVSGRGKTAGTTPEVSS</sequence>
<comment type="subcellular location">
    <subcellularLocation>
        <location evidence="1">Cell membrane</location>
        <topology evidence="1">Multi-pass membrane protein</topology>
    </subcellularLocation>
</comment>
<feature type="transmembrane region" description="Helical" evidence="5">
    <location>
        <begin position="127"/>
        <end position="152"/>
    </location>
</feature>
<comment type="caution">
    <text evidence="7">The sequence shown here is derived from an EMBL/GenBank/DDBJ whole genome shotgun (WGS) entry which is preliminary data.</text>
</comment>
<evidence type="ECO:0000313" key="8">
    <source>
        <dbReference type="Proteomes" id="UP000470875"/>
    </source>
</evidence>
<dbReference type="GO" id="GO:0022857">
    <property type="term" value="F:transmembrane transporter activity"/>
    <property type="evidence" value="ECO:0007669"/>
    <property type="project" value="InterPro"/>
</dbReference>
<feature type="transmembrane region" description="Helical" evidence="5">
    <location>
        <begin position="346"/>
        <end position="366"/>
    </location>
</feature>
<dbReference type="GO" id="GO:0005886">
    <property type="term" value="C:plasma membrane"/>
    <property type="evidence" value="ECO:0007669"/>
    <property type="project" value="UniProtKB-SubCell"/>
</dbReference>
<dbReference type="PANTHER" id="PTHR23521">
    <property type="entry name" value="TRANSPORTER MFS SUPERFAMILY"/>
    <property type="match status" value="1"/>
</dbReference>
<evidence type="ECO:0000256" key="1">
    <source>
        <dbReference type="ARBA" id="ARBA00004651"/>
    </source>
</evidence>
<evidence type="ECO:0000313" key="7">
    <source>
        <dbReference type="EMBL" id="MSS84383.1"/>
    </source>
</evidence>
<dbReference type="PANTHER" id="PTHR23521:SF2">
    <property type="entry name" value="TRANSPORTER MFS SUPERFAMILY"/>
    <property type="match status" value="1"/>
</dbReference>
<dbReference type="InterPro" id="IPR011701">
    <property type="entry name" value="MFS"/>
</dbReference>
<feature type="transmembrane region" description="Helical" evidence="5">
    <location>
        <begin position="262"/>
        <end position="279"/>
    </location>
</feature>
<evidence type="ECO:0000256" key="5">
    <source>
        <dbReference type="SAM" id="Phobius"/>
    </source>
</evidence>
<evidence type="ECO:0000256" key="4">
    <source>
        <dbReference type="ARBA" id="ARBA00023136"/>
    </source>
</evidence>
<evidence type="ECO:0000256" key="3">
    <source>
        <dbReference type="ARBA" id="ARBA00022989"/>
    </source>
</evidence>
<dbReference type="Gene3D" id="1.20.1250.20">
    <property type="entry name" value="MFS general substrate transporter like domains"/>
    <property type="match status" value="2"/>
</dbReference>
<dbReference type="InterPro" id="IPR020846">
    <property type="entry name" value="MFS_dom"/>
</dbReference>
<reference evidence="7 8" key="1">
    <citation type="submission" date="2019-08" db="EMBL/GenBank/DDBJ databases">
        <title>In-depth cultivation of the pig gut microbiome towards novel bacterial diversity and tailored functional studies.</title>
        <authorList>
            <person name="Wylensek D."/>
            <person name="Hitch T.C.A."/>
            <person name="Clavel T."/>
        </authorList>
    </citation>
    <scope>NUCLEOTIDE SEQUENCE [LARGE SCALE GENOMIC DNA]</scope>
    <source>
        <strain evidence="7 8">WB03_NA08</strain>
    </source>
</reference>
<feature type="transmembrane region" description="Helical" evidence="5">
    <location>
        <begin position="38"/>
        <end position="57"/>
    </location>
</feature>
<evidence type="ECO:0000256" key="2">
    <source>
        <dbReference type="ARBA" id="ARBA00022692"/>
    </source>
</evidence>
<organism evidence="7 8">
    <name type="scientific">Scrofimicrobium canadense</name>
    <dbReference type="NCBI Taxonomy" id="2652290"/>
    <lineage>
        <taxon>Bacteria</taxon>
        <taxon>Bacillati</taxon>
        <taxon>Actinomycetota</taxon>
        <taxon>Actinomycetes</taxon>
        <taxon>Actinomycetales</taxon>
        <taxon>Actinomycetaceae</taxon>
        <taxon>Scrofimicrobium</taxon>
    </lineage>
</organism>
<dbReference type="SUPFAM" id="SSF103473">
    <property type="entry name" value="MFS general substrate transporter"/>
    <property type="match status" value="1"/>
</dbReference>
<feature type="transmembrane region" description="Helical" evidence="5">
    <location>
        <begin position="199"/>
        <end position="217"/>
    </location>
</feature>
<feature type="transmembrane region" description="Helical" evidence="5">
    <location>
        <begin position="92"/>
        <end position="115"/>
    </location>
</feature>
<dbReference type="EMBL" id="VULO01000007">
    <property type="protein sequence ID" value="MSS84383.1"/>
    <property type="molecule type" value="Genomic_DNA"/>
</dbReference>